<protein>
    <submittedName>
        <fullName evidence="1">Uncharacterized protein</fullName>
    </submittedName>
</protein>
<dbReference type="AlphaFoldDB" id="A0A1X1ZIV7"/>
<dbReference type="EMBL" id="LQPJ01000109">
    <property type="protein sequence ID" value="ORW23268.1"/>
    <property type="molecule type" value="Genomic_DNA"/>
</dbReference>
<keyword evidence="2" id="KW-1185">Reference proteome</keyword>
<evidence type="ECO:0000313" key="2">
    <source>
        <dbReference type="Proteomes" id="UP000193529"/>
    </source>
</evidence>
<organism evidence="1 2">
    <name type="scientific">Mycobacterium palustre</name>
    <dbReference type="NCBI Taxonomy" id="153971"/>
    <lineage>
        <taxon>Bacteria</taxon>
        <taxon>Bacillati</taxon>
        <taxon>Actinomycetota</taxon>
        <taxon>Actinomycetes</taxon>
        <taxon>Mycobacteriales</taxon>
        <taxon>Mycobacteriaceae</taxon>
        <taxon>Mycobacterium</taxon>
        <taxon>Mycobacterium simiae complex</taxon>
    </lineage>
</organism>
<comment type="caution">
    <text evidence="1">The sequence shown here is derived from an EMBL/GenBank/DDBJ whole genome shotgun (WGS) entry which is preliminary data.</text>
</comment>
<accession>A0A1X1ZIV7</accession>
<proteinExistence type="predicted"/>
<gene>
    <name evidence="1" type="ORF">AWC19_11970</name>
</gene>
<reference evidence="1 2" key="1">
    <citation type="submission" date="2016-01" db="EMBL/GenBank/DDBJ databases">
        <title>The new phylogeny of the genus Mycobacterium.</title>
        <authorList>
            <person name="Tarcisio F."/>
            <person name="Conor M."/>
            <person name="Antonella G."/>
            <person name="Elisabetta G."/>
            <person name="Giulia F.S."/>
            <person name="Sara T."/>
            <person name="Anna F."/>
            <person name="Clotilde B."/>
            <person name="Roberto B."/>
            <person name="Veronica D.S."/>
            <person name="Fabio R."/>
            <person name="Monica P."/>
            <person name="Olivier J."/>
            <person name="Enrico T."/>
            <person name="Nicola S."/>
        </authorList>
    </citation>
    <scope>NUCLEOTIDE SEQUENCE [LARGE SCALE GENOMIC DNA]</scope>
    <source>
        <strain evidence="1 2">DSM 44572</strain>
    </source>
</reference>
<dbReference type="RefSeq" id="WP_085079138.1">
    <property type="nucleotide sequence ID" value="NZ_JACKRZ010000369.1"/>
</dbReference>
<dbReference type="OrthoDB" id="4470731at2"/>
<name>A0A1X1ZIV7_9MYCO</name>
<dbReference type="Proteomes" id="UP000193529">
    <property type="component" value="Unassembled WGS sequence"/>
</dbReference>
<evidence type="ECO:0000313" key="1">
    <source>
        <dbReference type="EMBL" id="ORW23268.1"/>
    </source>
</evidence>
<sequence>MSDYTAMFTDAELRTLATAPGDRAAAALDHGDVDGARDTAKNNINKHFVLRDIYVSWNALTLGYIEREFGSAALTDAISAALATIARPWAEWFRNGVSREAVSSLAMIFRMDAGELAAVEEDEDTIVLVSEQWAAARADAIPGAPDLRLVTSEIERLCCQWLGYPPFVFEAGTGGAPLRLTIHKDPLNIPATVFERLGMPRDEARIGAAFSVSGALLFDEDEREAMCHPALVLALTAIDAGDFDLARRHFALSKTEWYPAHHFARDLIAALTGWIYEHHGVEHCWESVEQCYNRPAMGPMMAQVAQIPMRERVIMLADLFHQHGMKYTMTEMEGGVRMHTAPCGSGGRLIDEGAYAPPKGLPIVRGKGVETFSLDEMPVYCMHCPATNKLVLESDGPYFLLVEPGLKDGRITGHCDFYVFHSEADVPQAMYDRVGVTRPSAVTNGA</sequence>
<dbReference type="STRING" id="153971.AWC19_11970"/>